<organism evidence="1 2">
    <name type="scientific">Scytonema millei VB511283</name>
    <dbReference type="NCBI Taxonomy" id="1245923"/>
    <lineage>
        <taxon>Bacteria</taxon>
        <taxon>Bacillati</taxon>
        <taxon>Cyanobacteriota</taxon>
        <taxon>Cyanophyceae</taxon>
        <taxon>Nostocales</taxon>
        <taxon>Scytonemataceae</taxon>
        <taxon>Scytonema</taxon>
    </lineage>
</organism>
<dbReference type="RefSeq" id="WP_039713924.1">
    <property type="nucleotide sequence ID" value="NZ_JTJC03000006.1"/>
</dbReference>
<accession>A0A9X5E8X4</accession>
<gene>
    <name evidence="1" type="ORF">QH73_0021025</name>
</gene>
<proteinExistence type="predicted"/>
<keyword evidence="2" id="KW-1185">Reference proteome</keyword>
<dbReference type="OrthoDB" id="5149792at2"/>
<protein>
    <submittedName>
        <fullName evidence="1">Nitroreductase</fullName>
    </submittedName>
</protein>
<name>A0A9X5E8X4_9CYAN</name>
<dbReference type="PANTHER" id="PTHR23026">
    <property type="entry name" value="NADPH NITROREDUCTASE"/>
    <property type="match status" value="1"/>
</dbReference>
<dbReference type="Gene3D" id="3.40.109.10">
    <property type="entry name" value="NADH Oxidase"/>
    <property type="match status" value="2"/>
</dbReference>
<sequence>MSTISNFWNIEEAEFPQTGTPTEQLKFLLNYALLAPSGHNTQPWNFKVQDEAIALYADRTRALPVVDPQDRELIISCGTALFNLRIALRHFGYTGKILTFPEPSHPDLLAAIQLGKPTQASADEQMLFEAIPQRHTNRRDYENWDVPKSMLTWLQVDAASEGAWLQVVKGDLTRQAIAELVVRGDRLQMANPDFRRELAAWIHPGSSPSHDGIPGYAYGVNQYLDFATPIFAWAMRTLDLGDAVAHHSRQLAIQSPAILVLGTEQDTPRDWLAAGQALERVLLRSQAVGLSASFLNQPIEEPTLRSQLSKLIYASGYPQILLRLGFGSEVKPTARRGVDEVLL</sequence>
<dbReference type="Proteomes" id="UP000031532">
    <property type="component" value="Unassembled WGS sequence"/>
</dbReference>
<dbReference type="AlphaFoldDB" id="A0A9X5E8X4"/>
<evidence type="ECO:0000313" key="2">
    <source>
        <dbReference type="Proteomes" id="UP000031532"/>
    </source>
</evidence>
<comment type="caution">
    <text evidence="1">The sequence shown here is derived from an EMBL/GenBank/DDBJ whole genome shotgun (WGS) entry which is preliminary data.</text>
</comment>
<dbReference type="SUPFAM" id="SSF55469">
    <property type="entry name" value="FMN-dependent nitroreductase-like"/>
    <property type="match status" value="2"/>
</dbReference>
<dbReference type="InterPro" id="IPR050627">
    <property type="entry name" value="Nitroreductase/BluB"/>
</dbReference>
<dbReference type="NCBIfam" id="NF047509">
    <property type="entry name" value="Rv3131_FMN_oxido"/>
    <property type="match status" value="1"/>
</dbReference>
<dbReference type="GO" id="GO:0016491">
    <property type="term" value="F:oxidoreductase activity"/>
    <property type="evidence" value="ECO:0007669"/>
    <property type="project" value="InterPro"/>
</dbReference>
<dbReference type="PANTHER" id="PTHR23026:SF123">
    <property type="entry name" value="NAD(P)H NITROREDUCTASE RV3131-RELATED"/>
    <property type="match status" value="1"/>
</dbReference>
<reference evidence="1 2" key="1">
    <citation type="journal article" date="2015" name="Genome Announc.">
        <title>Draft Genome Sequence of the Terrestrial Cyanobacterium Scytonema millei VB511283, Isolated from Eastern India.</title>
        <authorList>
            <person name="Sen D."/>
            <person name="Chandrababunaidu M.M."/>
            <person name="Singh D."/>
            <person name="Sanghi N."/>
            <person name="Ghorai A."/>
            <person name="Mishra G.P."/>
            <person name="Madduluri M."/>
            <person name="Adhikary S.P."/>
            <person name="Tripathy S."/>
        </authorList>
    </citation>
    <scope>NUCLEOTIDE SEQUENCE [LARGE SCALE GENOMIC DNA]</scope>
    <source>
        <strain evidence="1 2">VB511283</strain>
    </source>
</reference>
<dbReference type="EMBL" id="JTJC03000006">
    <property type="protein sequence ID" value="NHC37086.1"/>
    <property type="molecule type" value="Genomic_DNA"/>
</dbReference>
<dbReference type="InterPro" id="IPR000415">
    <property type="entry name" value="Nitroreductase-like"/>
</dbReference>
<evidence type="ECO:0000313" key="1">
    <source>
        <dbReference type="EMBL" id="NHC37086.1"/>
    </source>
</evidence>